<dbReference type="GO" id="GO:0016887">
    <property type="term" value="F:ATP hydrolysis activity"/>
    <property type="evidence" value="ECO:0007669"/>
    <property type="project" value="UniProtKB-UniRule"/>
</dbReference>
<dbReference type="Pfam" id="PF17862">
    <property type="entry name" value="AAA_lid_3"/>
    <property type="match status" value="1"/>
</dbReference>
<keyword evidence="4 15" id="KW-0645">Protease</keyword>
<evidence type="ECO:0000256" key="8">
    <source>
        <dbReference type="ARBA" id="ARBA00022801"/>
    </source>
</evidence>
<keyword evidence="12 15" id="KW-0482">Metalloprotease</keyword>
<dbReference type="GO" id="GO:0004176">
    <property type="term" value="F:ATP-dependent peptidase activity"/>
    <property type="evidence" value="ECO:0007669"/>
    <property type="project" value="InterPro"/>
</dbReference>
<dbReference type="GO" id="GO:0030163">
    <property type="term" value="P:protein catabolic process"/>
    <property type="evidence" value="ECO:0007669"/>
    <property type="project" value="UniProtKB-UniRule"/>
</dbReference>
<dbReference type="NCBIfam" id="TIGR01241">
    <property type="entry name" value="FtsH_fam"/>
    <property type="match status" value="1"/>
</dbReference>
<sequence>MNNMSKNWKSAIFYILIPVLLVVFAFMIANQQNGTEMKYSQIVNLFKTDQVSEFELDLTSGALTYKTFDKPEEEQEYKVPSVTYFLDDIRDSIDEYNEAHPDSQIVYNYKQSSSRNWLFNLLPYVLIIVGGSLLVWFMMKKMGDTMNNETNRTLGFGRVKTKSVENKDKKTFADVAGCDEEKAELEELVEFLKDPQKFTDLGARIPKGVLLVGPPGTGKTLLAKAVAGEANAPFLSISGSDFVEMYVGVGASRVRDLFSQAIKKAPAIVFIDEIDAVGRHRGAGTGGGNDEREQTLNQLLVEMDGFGTNSGVIVIAATNRPDVLDPALLRPGRFDRQITVNRPDTQGREDILKVHSRNKPLGPDVNLKEIAQLTIGFTGADLENLLNEAALLAARRHKKAITNAEIQDATTRVEMGTEKKSHKYSEKAKKLTAYHEAGHAVASFYLENHDPVKEISIIPRGMGAGGYTMYQPQEENYTSKSEMLDSLVSMMGGRVAEAIALDDISTGASNDLQRATQICRDMVAKYGMSEELGPVVYTDENNEVFLGKDYGHVNNYSEETSARIDEQIEKLMRQAYDRTYSILKEHYDKLDLVAKTLMAREKINAEEFDALMKTGELPETETEKSEPDTNAQPVNGGETAEETYSVSETQVSDGADSAVSLSDSGLSDTDKKEASEDGSDNI</sequence>
<comment type="function">
    <text evidence="15">Acts as a processive, ATP-dependent zinc metallopeptidase for both cytoplasmic and membrane proteins. Plays a role in the quality control of integral membrane proteins.</text>
</comment>
<feature type="binding site" evidence="15">
    <location>
        <position position="439"/>
    </location>
    <ligand>
        <name>Zn(2+)</name>
        <dbReference type="ChEBI" id="CHEBI:29105"/>
        <note>catalytic</note>
    </ligand>
</feature>
<evidence type="ECO:0000256" key="14">
    <source>
        <dbReference type="ARBA" id="ARBA00061570"/>
    </source>
</evidence>
<proteinExistence type="inferred from homology"/>
<evidence type="ECO:0000313" key="19">
    <source>
        <dbReference type="EMBL" id="HJB75378.1"/>
    </source>
</evidence>
<dbReference type="InterPro" id="IPR003960">
    <property type="entry name" value="ATPase_AAA_CS"/>
</dbReference>
<dbReference type="InterPro" id="IPR000642">
    <property type="entry name" value="Peptidase_M41"/>
</dbReference>
<comment type="subunit">
    <text evidence="15">Homohexamer.</text>
</comment>
<dbReference type="Gene3D" id="3.40.50.300">
    <property type="entry name" value="P-loop containing nucleotide triphosphate hydrolases"/>
    <property type="match status" value="1"/>
</dbReference>
<dbReference type="GO" id="GO:0006508">
    <property type="term" value="P:proteolysis"/>
    <property type="evidence" value="ECO:0007669"/>
    <property type="project" value="UniProtKB-KW"/>
</dbReference>
<dbReference type="SUPFAM" id="SSF140990">
    <property type="entry name" value="FtsH protease domain-like"/>
    <property type="match status" value="1"/>
</dbReference>
<accession>A0A9D2MKU5</accession>
<reference evidence="19" key="2">
    <citation type="submission" date="2021-04" db="EMBL/GenBank/DDBJ databases">
        <authorList>
            <person name="Gilroy R."/>
        </authorList>
    </citation>
    <scope>NUCLEOTIDE SEQUENCE</scope>
    <source>
        <strain evidence="19">CHK188-16595</strain>
    </source>
</reference>
<comment type="similarity">
    <text evidence="16">Belongs to the AAA ATPase family.</text>
</comment>
<dbReference type="InterPro" id="IPR003959">
    <property type="entry name" value="ATPase_AAA_core"/>
</dbReference>
<name>A0A9D2MKU5_9FIRM</name>
<dbReference type="Pfam" id="PF01434">
    <property type="entry name" value="Peptidase_M41"/>
    <property type="match status" value="1"/>
</dbReference>
<dbReference type="PROSITE" id="PS00674">
    <property type="entry name" value="AAA"/>
    <property type="match status" value="1"/>
</dbReference>
<dbReference type="PANTHER" id="PTHR23076:SF113">
    <property type="entry name" value="ATP-DEPENDENT ZINC METALLOPROTEASE FTSH 1, CHLOROPLASTIC-RELATED"/>
    <property type="match status" value="1"/>
</dbReference>
<dbReference type="InterPro" id="IPR005936">
    <property type="entry name" value="FtsH"/>
</dbReference>
<feature type="binding site" evidence="15">
    <location>
        <position position="435"/>
    </location>
    <ligand>
        <name>Zn(2+)</name>
        <dbReference type="ChEBI" id="CHEBI:29105"/>
        <note>catalytic</note>
    </ligand>
</feature>
<keyword evidence="10 15" id="KW-0067">ATP-binding</keyword>
<dbReference type="GO" id="GO:0008270">
    <property type="term" value="F:zinc ion binding"/>
    <property type="evidence" value="ECO:0007669"/>
    <property type="project" value="UniProtKB-UniRule"/>
</dbReference>
<evidence type="ECO:0000256" key="17">
    <source>
        <dbReference type="SAM" id="MobiDB-lite"/>
    </source>
</evidence>
<dbReference type="SMART" id="SM00382">
    <property type="entry name" value="AAA"/>
    <property type="match status" value="1"/>
</dbReference>
<evidence type="ECO:0000256" key="10">
    <source>
        <dbReference type="ARBA" id="ARBA00022840"/>
    </source>
</evidence>
<dbReference type="InterPro" id="IPR037219">
    <property type="entry name" value="Peptidase_M41-like"/>
</dbReference>
<protein>
    <recommendedName>
        <fullName evidence="15">ATP-dependent zinc metalloprotease FtsH</fullName>
        <ecNumber evidence="15">3.4.24.-</ecNumber>
    </recommendedName>
</protein>
<evidence type="ECO:0000259" key="18">
    <source>
        <dbReference type="SMART" id="SM00382"/>
    </source>
</evidence>
<dbReference type="GO" id="GO:0005886">
    <property type="term" value="C:plasma membrane"/>
    <property type="evidence" value="ECO:0007669"/>
    <property type="project" value="UniProtKB-SubCell"/>
</dbReference>
<keyword evidence="8 15" id="KW-0378">Hydrolase</keyword>
<dbReference type="FunFam" id="3.40.50.300:FF:000001">
    <property type="entry name" value="ATP-dependent zinc metalloprotease FtsH"/>
    <property type="match status" value="1"/>
</dbReference>
<feature type="domain" description="AAA+ ATPase" evidence="18">
    <location>
        <begin position="205"/>
        <end position="344"/>
    </location>
</feature>
<dbReference type="EC" id="3.4.24.-" evidence="15"/>
<dbReference type="EMBL" id="DWXN01000012">
    <property type="protein sequence ID" value="HJB75378.1"/>
    <property type="molecule type" value="Genomic_DNA"/>
</dbReference>
<comment type="similarity">
    <text evidence="14 15">In the central section; belongs to the AAA ATPase family.</text>
</comment>
<dbReference type="Gene3D" id="1.20.58.760">
    <property type="entry name" value="Peptidase M41"/>
    <property type="match status" value="1"/>
</dbReference>
<evidence type="ECO:0000256" key="5">
    <source>
        <dbReference type="ARBA" id="ARBA00022692"/>
    </source>
</evidence>
<evidence type="ECO:0000256" key="3">
    <source>
        <dbReference type="ARBA" id="ARBA00022475"/>
    </source>
</evidence>
<gene>
    <name evidence="15 19" type="primary">ftsH</name>
    <name evidence="19" type="ORF">IAA37_06885</name>
</gene>
<evidence type="ECO:0000256" key="4">
    <source>
        <dbReference type="ARBA" id="ARBA00022670"/>
    </source>
</evidence>
<dbReference type="Proteomes" id="UP000823877">
    <property type="component" value="Unassembled WGS sequence"/>
</dbReference>
<dbReference type="CDD" id="cd19501">
    <property type="entry name" value="RecA-like_FtsH"/>
    <property type="match status" value="1"/>
</dbReference>
<feature type="transmembrane region" description="Helical" evidence="15">
    <location>
        <begin position="12"/>
        <end position="29"/>
    </location>
</feature>
<dbReference type="GO" id="GO:0005524">
    <property type="term" value="F:ATP binding"/>
    <property type="evidence" value="ECO:0007669"/>
    <property type="project" value="UniProtKB-UniRule"/>
</dbReference>
<keyword evidence="13 15" id="KW-0472">Membrane</keyword>
<feature type="region of interest" description="Disordered" evidence="17">
    <location>
        <begin position="618"/>
        <end position="682"/>
    </location>
</feature>
<dbReference type="InterPro" id="IPR003593">
    <property type="entry name" value="AAA+_ATPase"/>
</dbReference>
<dbReference type="HAMAP" id="MF_01458">
    <property type="entry name" value="FtsH"/>
    <property type="match status" value="1"/>
</dbReference>
<keyword evidence="7 15" id="KW-0547">Nucleotide-binding</keyword>
<reference evidence="19" key="1">
    <citation type="journal article" date="2021" name="PeerJ">
        <title>Extensive microbial diversity within the chicken gut microbiome revealed by metagenomics and culture.</title>
        <authorList>
            <person name="Gilroy R."/>
            <person name="Ravi A."/>
            <person name="Getino M."/>
            <person name="Pursley I."/>
            <person name="Horton D.L."/>
            <person name="Alikhan N.F."/>
            <person name="Baker D."/>
            <person name="Gharbi K."/>
            <person name="Hall N."/>
            <person name="Watson M."/>
            <person name="Adriaenssens E.M."/>
            <person name="Foster-Nyarko E."/>
            <person name="Jarju S."/>
            <person name="Secka A."/>
            <person name="Antonio M."/>
            <person name="Oren A."/>
            <person name="Chaudhuri R.R."/>
            <person name="La Ragione R."/>
            <person name="Hildebrand F."/>
            <person name="Pallen M.J."/>
        </authorList>
    </citation>
    <scope>NUCLEOTIDE SEQUENCE</scope>
    <source>
        <strain evidence="19">CHK188-16595</strain>
    </source>
</reference>
<dbReference type="InterPro" id="IPR011546">
    <property type="entry name" value="Pept_M41_FtsH_extracell"/>
</dbReference>
<evidence type="ECO:0000256" key="15">
    <source>
        <dbReference type="HAMAP-Rule" id="MF_01458"/>
    </source>
</evidence>
<evidence type="ECO:0000256" key="6">
    <source>
        <dbReference type="ARBA" id="ARBA00022723"/>
    </source>
</evidence>
<dbReference type="Pfam" id="PF00004">
    <property type="entry name" value="AAA"/>
    <property type="match status" value="1"/>
</dbReference>
<feature type="transmembrane region" description="Helical" evidence="15">
    <location>
        <begin position="117"/>
        <end position="139"/>
    </location>
</feature>
<dbReference type="GO" id="GO:0004222">
    <property type="term" value="F:metalloendopeptidase activity"/>
    <property type="evidence" value="ECO:0007669"/>
    <property type="project" value="InterPro"/>
</dbReference>
<evidence type="ECO:0000256" key="2">
    <source>
        <dbReference type="ARBA" id="ARBA00010044"/>
    </source>
</evidence>
<evidence type="ECO:0000256" key="1">
    <source>
        <dbReference type="ARBA" id="ARBA00004370"/>
    </source>
</evidence>
<evidence type="ECO:0000313" key="20">
    <source>
        <dbReference type="Proteomes" id="UP000823877"/>
    </source>
</evidence>
<feature type="binding site" evidence="15">
    <location>
        <begin position="213"/>
        <end position="220"/>
    </location>
    <ligand>
        <name>ATP</name>
        <dbReference type="ChEBI" id="CHEBI:30616"/>
    </ligand>
</feature>
<keyword evidence="6 15" id="KW-0479">Metal-binding</keyword>
<comment type="similarity">
    <text evidence="2 15">In the C-terminal section; belongs to the peptidase M41 family.</text>
</comment>
<evidence type="ECO:0000256" key="9">
    <source>
        <dbReference type="ARBA" id="ARBA00022833"/>
    </source>
</evidence>
<evidence type="ECO:0000256" key="11">
    <source>
        <dbReference type="ARBA" id="ARBA00022989"/>
    </source>
</evidence>
<keyword evidence="3 15" id="KW-1003">Cell membrane</keyword>
<dbReference type="FunFam" id="1.20.58.760:FF:000001">
    <property type="entry name" value="ATP-dependent zinc metalloprotease FtsH"/>
    <property type="match status" value="1"/>
</dbReference>
<dbReference type="AlphaFoldDB" id="A0A9D2MKU5"/>
<evidence type="ECO:0000256" key="7">
    <source>
        <dbReference type="ARBA" id="ARBA00022741"/>
    </source>
</evidence>
<dbReference type="Pfam" id="PF06480">
    <property type="entry name" value="FtsH_ext"/>
    <property type="match status" value="1"/>
</dbReference>
<comment type="caution">
    <text evidence="19">The sequence shown here is derived from an EMBL/GenBank/DDBJ whole genome shotgun (WGS) entry which is preliminary data.</text>
</comment>
<keyword evidence="5 15" id="KW-0812">Transmembrane</keyword>
<comment type="subcellular location">
    <subcellularLocation>
        <location evidence="15">Cell membrane</location>
        <topology evidence="15">Multi-pass membrane protein</topology>
        <orientation evidence="15">Cytoplasmic side</orientation>
    </subcellularLocation>
    <subcellularLocation>
        <location evidence="1">Membrane</location>
    </subcellularLocation>
</comment>
<dbReference type="FunFam" id="1.10.8.60:FF:000001">
    <property type="entry name" value="ATP-dependent zinc metalloprotease FtsH"/>
    <property type="match status" value="1"/>
</dbReference>
<dbReference type="Gene3D" id="1.10.8.60">
    <property type="match status" value="1"/>
</dbReference>
<evidence type="ECO:0000256" key="13">
    <source>
        <dbReference type="ARBA" id="ARBA00023136"/>
    </source>
</evidence>
<dbReference type="InterPro" id="IPR027417">
    <property type="entry name" value="P-loop_NTPase"/>
</dbReference>
<organism evidence="19 20">
    <name type="scientific">Candidatus Eubacterium faecale</name>
    <dbReference type="NCBI Taxonomy" id="2838568"/>
    <lineage>
        <taxon>Bacteria</taxon>
        <taxon>Bacillati</taxon>
        <taxon>Bacillota</taxon>
        <taxon>Clostridia</taxon>
        <taxon>Eubacteriales</taxon>
        <taxon>Eubacteriaceae</taxon>
        <taxon>Eubacterium</taxon>
    </lineage>
</organism>
<comment type="cofactor">
    <cofactor evidence="15">
        <name>Zn(2+)</name>
        <dbReference type="ChEBI" id="CHEBI:29105"/>
    </cofactor>
    <text evidence="15">Binds 1 zinc ion per subunit.</text>
</comment>
<feature type="compositionally biased region" description="Polar residues" evidence="17">
    <location>
        <begin position="642"/>
        <end position="652"/>
    </location>
</feature>
<feature type="binding site" evidence="15">
    <location>
        <position position="511"/>
    </location>
    <ligand>
        <name>Zn(2+)</name>
        <dbReference type="ChEBI" id="CHEBI:29105"/>
        <note>catalytic</note>
    </ligand>
</feature>
<evidence type="ECO:0000256" key="16">
    <source>
        <dbReference type="RuleBase" id="RU003651"/>
    </source>
</evidence>
<feature type="active site" evidence="15">
    <location>
        <position position="436"/>
    </location>
</feature>
<dbReference type="InterPro" id="IPR041569">
    <property type="entry name" value="AAA_lid_3"/>
</dbReference>
<evidence type="ECO:0000256" key="12">
    <source>
        <dbReference type="ARBA" id="ARBA00023049"/>
    </source>
</evidence>
<keyword evidence="11 15" id="KW-1133">Transmembrane helix</keyword>
<dbReference type="PANTHER" id="PTHR23076">
    <property type="entry name" value="METALLOPROTEASE M41 FTSH"/>
    <property type="match status" value="1"/>
</dbReference>
<keyword evidence="9 15" id="KW-0862">Zinc</keyword>
<dbReference type="SUPFAM" id="SSF52540">
    <property type="entry name" value="P-loop containing nucleoside triphosphate hydrolases"/>
    <property type="match status" value="1"/>
</dbReference>